<keyword evidence="4" id="KW-0498">Mitosis</keyword>
<evidence type="ECO:0000256" key="6">
    <source>
        <dbReference type="ARBA" id="ARBA00023306"/>
    </source>
</evidence>
<proteinExistence type="inferred from homology"/>
<feature type="domain" description="Anaphase-promoting complex subunit 5" evidence="8">
    <location>
        <begin position="217"/>
        <end position="322"/>
    </location>
</feature>
<evidence type="ECO:0000256" key="1">
    <source>
        <dbReference type="ARBA" id="ARBA00007450"/>
    </source>
</evidence>
<organism evidence="9 10">
    <name type="scientific">Symbiochloris irregularis</name>
    <dbReference type="NCBI Taxonomy" id="706552"/>
    <lineage>
        <taxon>Eukaryota</taxon>
        <taxon>Viridiplantae</taxon>
        <taxon>Chlorophyta</taxon>
        <taxon>core chlorophytes</taxon>
        <taxon>Trebouxiophyceae</taxon>
        <taxon>Trebouxiales</taxon>
        <taxon>Trebouxiaceae</taxon>
        <taxon>Symbiochloris</taxon>
    </lineage>
</organism>
<gene>
    <name evidence="9" type="ORF">WJX73_007338</name>
</gene>
<keyword evidence="3" id="KW-0132">Cell division</keyword>
<name>A0AAW1NJP3_9CHLO</name>
<dbReference type="AlphaFoldDB" id="A0AAW1NJP3"/>
<dbReference type="GO" id="GO:0031145">
    <property type="term" value="P:anaphase-promoting complex-dependent catabolic process"/>
    <property type="evidence" value="ECO:0007669"/>
    <property type="project" value="TreeGrafter"/>
</dbReference>
<evidence type="ECO:0000313" key="9">
    <source>
        <dbReference type="EMBL" id="KAK9788850.1"/>
    </source>
</evidence>
<dbReference type="Proteomes" id="UP001465755">
    <property type="component" value="Unassembled WGS sequence"/>
</dbReference>
<evidence type="ECO:0000256" key="3">
    <source>
        <dbReference type="ARBA" id="ARBA00022618"/>
    </source>
</evidence>
<dbReference type="PANTHER" id="PTHR12830">
    <property type="entry name" value="ANAPHASE-PROMOTING COMPLEX SUBUNIT 5"/>
    <property type="match status" value="1"/>
</dbReference>
<protein>
    <recommendedName>
        <fullName evidence="2">Anaphase-promoting complex subunit 5</fullName>
    </recommendedName>
</protein>
<dbReference type="GO" id="GO:0070979">
    <property type="term" value="P:protein K11-linked ubiquitination"/>
    <property type="evidence" value="ECO:0007669"/>
    <property type="project" value="TreeGrafter"/>
</dbReference>
<comment type="similarity">
    <text evidence="1">Belongs to the APC5 family.</text>
</comment>
<keyword evidence="10" id="KW-1185">Reference proteome</keyword>
<dbReference type="Pfam" id="PF12862">
    <property type="entry name" value="ANAPC5"/>
    <property type="match status" value="1"/>
</dbReference>
<evidence type="ECO:0000259" key="8">
    <source>
        <dbReference type="Pfam" id="PF12862"/>
    </source>
</evidence>
<keyword evidence="6" id="KW-0131">Cell cycle</keyword>
<evidence type="ECO:0000313" key="10">
    <source>
        <dbReference type="Proteomes" id="UP001465755"/>
    </source>
</evidence>
<dbReference type="PANTHER" id="PTHR12830:SF9">
    <property type="entry name" value="ANAPHASE-PROMOTING COMPLEX SUBUNIT 5"/>
    <property type="match status" value="1"/>
</dbReference>
<sequence>MVRIVPHDLAMCLVIKSSVKSEQSSSANNRRLWAFLIKHCTARRPSGCFTFRHLEEALKADLGDEGASKAVSQAVELLRELWNVDEMMERIPQLGSLLQAPGPADAALRFQIHPSSVLGMHIRRCVASYTVMTYEERCQFFEAVETYCEGIAWRNDAMDDSKADVGMNVPLAKASLLQQLQDAQRGTRHASEPDIPDLAGANRPHSQYLHSSAEAEHSLNFKSAAGALHCYFDLNGQARRRPAPSGATRASPAELRAAAAAADALADSGRFQSGLVALAALHTRAGHLAQALAALHEAVRTAQQHNDAATLVHALAGLAWLLGRAPLGVDGACGVHRPLTLSASHRSHVRLLLQRCLMQATELQMPHLAAFAELDLARLSILHANPHRPPASHVSTVWSRAQHLGTLARAARRVAQLQQLTAAGTSRLLQAAAWQGAGNGDLAAAHALTHLACYADTGRLQDRWLAWGHLVAHAGRRLGYAAAEQVLHLVDAEMGATGAQQSQKLAFVRLSLAHSRAVARGDVPVALRMADRMAALPGPSEAVDIDFRVCAGIKQAEAVELLLLMGKMRCQAGMPAAGLPCLLSAQLHAEQFCLPMLSMAATIEIAEASVKLEPALLHRALADVQAVLPTVLSQGCLALQAQTHLALGRLTLLGMSREQLAAAPHRPLDHLRKAAQIFQDLDDWRASSEALYLAAMVYDVAQLHSQRNICAASSMRLQSLIAVV</sequence>
<evidence type="ECO:0000256" key="4">
    <source>
        <dbReference type="ARBA" id="ARBA00022776"/>
    </source>
</evidence>
<dbReference type="GO" id="GO:0045842">
    <property type="term" value="P:positive regulation of mitotic metaphase/anaphase transition"/>
    <property type="evidence" value="ECO:0007669"/>
    <property type="project" value="TreeGrafter"/>
</dbReference>
<evidence type="ECO:0000256" key="7">
    <source>
        <dbReference type="SAM" id="MobiDB-lite"/>
    </source>
</evidence>
<reference evidence="9 10" key="1">
    <citation type="journal article" date="2024" name="Nat. Commun.">
        <title>Phylogenomics reveals the evolutionary origins of lichenization in chlorophyte algae.</title>
        <authorList>
            <person name="Puginier C."/>
            <person name="Libourel C."/>
            <person name="Otte J."/>
            <person name="Skaloud P."/>
            <person name="Haon M."/>
            <person name="Grisel S."/>
            <person name="Petersen M."/>
            <person name="Berrin J.G."/>
            <person name="Delaux P.M."/>
            <person name="Dal Grande F."/>
            <person name="Keller J."/>
        </authorList>
    </citation>
    <scope>NUCLEOTIDE SEQUENCE [LARGE SCALE GENOMIC DNA]</scope>
    <source>
        <strain evidence="9 10">SAG 2036</strain>
    </source>
</reference>
<dbReference type="EMBL" id="JALJOQ010000219">
    <property type="protein sequence ID" value="KAK9788850.1"/>
    <property type="molecule type" value="Genomic_DNA"/>
</dbReference>
<comment type="caution">
    <text evidence="9">The sequence shown here is derived from an EMBL/GenBank/DDBJ whole genome shotgun (WGS) entry which is preliminary data.</text>
</comment>
<dbReference type="InterPro" id="IPR037679">
    <property type="entry name" value="Apc5"/>
</dbReference>
<keyword evidence="5" id="KW-0833">Ubl conjugation pathway</keyword>
<dbReference type="GO" id="GO:0005680">
    <property type="term" value="C:anaphase-promoting complex"/>
    <property type="evidence" value="ECO:0007669"/>
    <property type="project" value="InterPro"/>
</dbReference>
<accession>A0AAW1NJP3</accession>
<evidence type="ECO:0000256" key="5">
    <source>
        <dbReference type="ARBA" id="ARBA00022786"/>
    </source>
</evidence>
<feature type="region of interest" description="Disordered" evidence="7">
    <location>
        <begin position="181"/>
        <end position="211"/>
    </location>
</feature>
<dbReference type="GO" id="GO:0051301">
    <property type="term" value="P:cell division"/>
    <property type="evidence" value="ECO:0007669"/>
    <property type="project" value="UniProtKB-KW"/>
</dbReference>
<evidence type="ECO:0000256" key="2">
    <source>
        <dbReference type="ARBA" id="ARBA00016066"/>
    </source>
</evidence>
<dbReference type="InterPro" id="IPR026000">
    <property type="entry name" value="Apc5_dom"/>
</dbReference>